<keyword evidence="4" id="KW-0574">Periplasm</keyword>
<protein>
    <submittedName>
        <fullName evidence="6">ABC transporter substrate-binding protein</fullName>
    </submittedName>
</protein>
<reference evidence="7" key="1">
    <citation type="submission" date="2016-06" db="EMBL/GenBank/DDBJ databases">
        <title>NZP2037 Pacbio-Illumina hybrid assembly.</title>
        <authorList>
            <person name="Ramsay J.P."/>
        </authorList>
    </citation>
    <scope>NUCLEOTIDE SEQUENCE [LARGE SCALE GENOMIC DNA]</scope>
    <source>
        <strain evidence="7">R7ANS::ICEMlSym2042</strain>
    </source>
</reference>
<comment type="caution">
    <text evidence="6">The sequence shown here is derived from an EMBL/GenBank/DDBJ whole genome shotgun (WGS) entry which is preliminary data.</text>
</comment>
<evidence type="ECO:0000256" key="3">
    <source>
        <dbReference type="ARBA" id="ARBA00022448"/>
    </source>
</evidence>
<dbReference type="PANTHER" id="PTHR43649">
    <property type="entry name" value="ARABINOSE-BINDING PROTEIN-RELATED"/>
    <property type="match status" value="1"/>
</dbReference>
<dbReference type="Proteomes" id="UP000093748">
    <property type="component" value="Unassembled WGS sequence"/>
</dbReference>
<evidence type="ECO:0000256" key="4">
    <source>
        <dbReference type="ARBA" id="ARBA00022764"/>
    </source>
</evidence>
<feature type="signal peptide" evidence="5">
    <location>
        <begin position="1"/>
        <end position="26"/>
    </location>
</feature>
<evidence type="ECO:0000256" key="5">
    <source>
        <dbReference type="SAM" id="SignalP"/>
    </source>
</evidence>
<dbReference type="EMBL" id="LZTJ01000012">
    <property type="protein sequence ID" value="OBP77548.1"/>
    <property type="molecule type" value="Genomic_DNA"/>
</dbReference>
<comment type="subcellular location">
    <subcellularLocation>
        <location evidence="1">Periplasm</location>
    </subcellularLocation>
</comment>
<evidence type="ECO:0000313" key="7">
    <source>
        <dbReference type="Proteomes" id="UP000093748"/>
    </source>
</evidence>
<sequence>MQTSRKLRHVALLGAIATVVAGAASAQEVKVWTLTFANDSANKAWADIVKEFEAANPGVTIKVEGRGTDEHKSALRVASGSDQGPDIYFMWGGLGLGGEFVKAGLSLPLDKYYAEYKWDDELLSPALSFSKQYEGGRHGVPYTFHGEALYYNKALFEKAGITTAPATYDELVADAEKLKAAGIPAITFGGTVNWHVMRLMDMILETKCGVDKHDRLMSMKVSWAEEACATASFEEFHKWTSNYTLKPFMGIDQAQSFNLFLGNRAAMMLEGDWLVGQLKGENRTADFGLFPFPTGTDRLYGFAEYNYISSKSKVPDIAAKFLNYLESTDVQQKHLGDFGSISVNKNVKYTSTEPLDQKWIEIFGKFPSTFVNGDQAFPLDVTTEYFQVINEVASDTLDPKAAAAELQKFIGNRS</sequence>
<dbReference type="GeneID" id="66685641"/>
<feature type="chain" id="PRO_5009826970" evidence="5">
    <location>
        <begin position="27"/>
        <end position="414"/>
    </location>
</feature>
<dbReference type="Gene3D" id="3.40.190.10">
    <property type="entry name" value="Periplasmic binding protein-like II"/>
    <property type="match status" value="2"/>
</dbReference>
<dbReference type="InterPro" id="IPR050490">
    <property type="entry name" value="Bact_solute-bd_prot1"/>
</dbReference>
<comment type="similarity">
    <text evidence="2">Belongs to the bacterial solute-binding protein 1 family.</text>
</comment>
<dbReference type="Pfam" id="PF01547">
    <property type="entry name" value="SBP_bac_1"/>
    <property type="match status" value="1"/>
</dbReference>
<gene>
    <name evidence="6" type="ORF">BAE39_16325</name>
</gene>
<dbReference type="InterPro" id="IPR006059">
    <property type="entry name" value="SBP"/>
</dbReference>
<accession>A0A1A5HXH9</accession>
<evidence type="ECO:0000256" key="2">
    <source>
        <dbReference type="ARBA" id="ARBA00008520"/>
    </source>
</evidence>
<dbReference type="PANTHER" id="PTHR43649:SF29">
    <property type="entry name" value="OSMOPROTECTIVE COMPOUNDS-BINDING PROTEIN GGTB"/>
    <property type="match status" value="1"/>
</dbReference>
<proteinExistence type="inferred from homology"/>
<dbReference type="SUPFAM" id="SSF53850">
    <property type="entry name" value="Periplasmic binding protein-like II"/>
    <property type="match status" value="1"/>
</dbReference>
<dbReference type="AlphaFoldDB" id="A0A1A5HXH9"/>
<keyword evidence="3" id="KW-0813">Transport</keyword>
<keyword evidence="5" id="KW-0732">Signal</keyword>
<name>A0A1A5HXH9_RHILI</name>
<dbReference type="RefSeq" id="WP_032929068.1">
    <property type="nucleotide sequence ID" value="NZ_LZTH01000012.1"/>
</dbReference>
<evidence type="ECO:0000256" key="1">
    <source>
        <dbReference type="ARBA" id="ARBA00004418"/>
    </source>
</evidence>
<evidence type="ECO:0000313" key="6">
    <source>
        <dbReference type="EMBL" id="OBP77548.1"/>
    </source>
</evidence>
<dbReference type="OrthoDB" id="8317736at2"/>
<organism evidence="6 7">
    <name type="scientific">Rhizobium loti</name>
    <name type="common">Mesorhizobium loti</name>
    <dbReference type="NCBI Taxonomy" id="381"/>
    <lineage>
        <taxon>Bacteria</taxon>
        <taxon>Pseudomonadati</taxon>
        <taxon>Pseudomonadota</taxon>
        <taxon>Alphaproteobacteria</taxon>
        <taxon>Hyphomicrobiales</taxon>
        <taxon>Phyllobacteriaceae</taxon>
        <taxon>Mesorhizobium</taxon>
    </lineage>
</organism>
<dbReference type="GO" id="GO:0042597">
    <property type="term" value="C:periplasmic space"/>
    <property type="evidence" value="ECO:0007669"/>
    <property type="project" value="UniProtKB-SubCell"/>
</dbReference>